<dbReference type="Pfam" id="PF12722">
    <property type="entry name" value="Hid1"/>
    <property type="match status" value="3"/>
</dbReference>
<name>A0A395J226_9HELO</name>
<dbReference type="GO" id="GO:0016020">
    <property type="term" value="C:membrane"/>
    <property type="evidence" value="ECO:0007669"/>
    <property type="project" value="TreeGrafter"/>
</dbReference>
<feature type="region of interest" description="Disordered" evidence="1">
    <location>
        <begin position="622"/>
        <end position="654"/>
    </location>
</feature>
<dbReference type="GO" id="GO:0000138">
    <property type="term" value="C:Golgi trans cisterna"/>
    <property type="evidence" value="ECO:0007669"/>
    <property type="project" value="TreeGrafter"/>
</dbReference>
<gene>
    <name evidence="2" type="ORF">DID88_006247</name>
</gene>
<organism evidence="2 3">
    <name type="scientific">Monilinia fructigena</name>
    <dbReference type="NCBI Taxonomy" id="38457"/>
    <lineage>
        <taxon>Eukaryota</taxon>
        <taxon>Fungi</taxon>
        <taxon>Dikarya</taxon>
        <taxon>Ascomycota</taxon>
        <taxon>Pezizomycotina</taxon>
        <taxon>Leotiomycetes</taxon>
        <taxon>Helotiales</taxon>
        <taxon>Sclerotiniaceae</taxon>
        <taxon>Monilinia</taxon>
    </lineage>
</organism>
<proteinExistence type="predicted"/>
<dbReference type="Proteomes" id="UP000249056">
    <property type="component" value="Unassembled WGS sequence"/>
</dbReference>
<reference evidence="2 3" key="1">
    <citation type="submission" date="2018-06" db="EMBL/GenBank/DDBJ databases">
        <title>Genome Sequence of the Brown Rot Fungal Pathogen Monilinia fructigena.</title>
        <authorList>
            <person name="Landi L."/>
            <person name="De Miccolis Angelini R.M."/>
            <person name="Pollastro S."/>
            <person name="Abate D."/>
            <person name="Faretra F."/>
            <person name="Romanazzi G."/>
        </authorList>
    </citation>
    <scope>NUCLEOTIDE SEQUENCE [LARGE SCALE GENOMIC DNA]</scope>
    <source>
        <strain evidence="2 3">Mfrg269</strain>
    </source>
</reference>
<evidence type="ECO:0008006" key="4">
    <source>
        <dbReference type="Google" id="ProtNLM"/>
    </source>
</evidence>
<dbReference type="PANTHER" id="PTHR21575:SF12">
    <property type="entry name" value="PROTEIN HID1"/>
    <property type="match status" value="1"/>
</dbReference>
<feature type="compositionally biased region" description="Gly residues" evidence="1">
    <location>
        <begin position="633"/>
        <end position="648"/>
    </location>
</feature>
<evidence type="ECO:0000313" key="2">
    <source>
        <dbReference type="EMBL" id="RAL66557.1"/>
    </source>
</evidence>
<dbReference type="OrthoDB" id="432953at2759"/>
<evidence type="ECO:0000313" key="3">
    <source>
        <dbReference type="Proteomes" id="UP000249056"/>
    </source>
</evidence>
<dbReference type="PANTHER" id="PTHR21575">
    <property type="entry name" value="PROTEIN HID1"/>
    <property type="match status" value="1"/>
</dbReference>
<dbReference type="InterPro" id="IPR026705">
    <property type="entry name" value="Hid-1/Ecm30"/>
</dbReference>
<dbReference type="GO" id="GO:0005797">
    <property type="term" value="C:Golgi medial cisterna"/>
    <property type="evidence" value="ECO:0007669"/>
    <property type="project" value="TreeGrafter"/>
</dbReference>
<comment type="caution">
    <text evidence="2">The sequence shown here is derived from an EMBL/GenBank/DDBJ whole genome shotgun (WGS) entry which is preliminary data.</text>
</comment>
<dbReference type="AlphaFoldDB" id="A0A395J226"/>
<feature type="region of interest" description="Disordered" evidence="1">
    <location>
        <begin position="474"/>
        <end position="514"/>
    </location>
</feature>
<dbReference type="EMBL" id="QKRW01000006">
    <property type="protein sequence ID" value="RAL66557.1"/>
    <property type="molecule type" value="Genomic_DNA"/>
</dbReference>
<evidence type="ECO:0000256" key="1">
    <source>
        <dbReference type="SAM" id="MobiDB-lite"/>
    </source>
</evidence>
<sequence length="669" mass="74901">MGASDSKLVFKKGIFRLSEDKIIPADDPYWASFWELPESTEDIFSLFSPADIRRTRDTALENLETLILAITSRLFVLRHHPSFPHPEFAPERDALNCIRILTRILPYVYEAEKLQSWEETFFWGVRRKRTRKAALARDVIFDESQEELQKIEAAAQEFEEVKPLAEELIDTLIDLLFFADFTLPKPQNSKNKVSYAIWQSGVGCNTPCGTSKEFENNRTEILRLLLTLTSQSMYMSANLLPVQGVKAITYIATCPEKQVVLSVLCSLLNTTLKYNPAKWQVPYNVQVFKDPKQILVTYALQFLLAILLYPIPESGPAQTKKNYFRHFLGRLHRPQDFQFIVDGMTRVLNQPMNATTSYIPGNQSHFTTKHQTFVVQRDIRRFSYSRKLTAIYPALLAVINNIAAYLENINTSTSSKLLQLFASMSSPGFLLSNDSNHDLLQSLLESMNAIIEHQYPKNPNFVYAIVRNKKKFEGHPRGSSALSNVPEEDTFAIGDDEDEDSDGEEHSTRAASTPTKTSFKGFICIFQAEIRGIETTAIRIHSFEWTPLSLGWYESLLWAFVFTSEMQVAKGTIGVWNGTAIKLFRVQEVAAHGPTFSSPRGAVDAVGSNIVSRLGSMNLRGVTQGGTAPAQQGSGGVGGGIVRTGTGGSTRNESPLGGRSAIIWRIGVL</sequence>
<keyword evidence="3" id="KW-1185">Reference proteome</keyword>
<protein>
    <recommendedName>
        <fullName evidence="4">High-temperature-induced dauer-formation protein</fullName>
    </recommendedName>
</protein>
<accession>A0A395J226</accession>
<feature type="compositionally biased region" description="Acidic residues" evidence="1">
    <location>
        <begin position="486"/>
        <end position="503"/>
    </location>
</feature>